<name>A0A8W8MCB4_MAGGI</name>
<keyword evidence="1" id="KW-0175">Coiled coil</keyword>
<protein>
    <submittedName>
        <fullName evidence="3">Uncharacterized protein</fullName>
    </submittedName>
</protein>
<organism evidence="3 4">
    <name type="scientific">Magallana gigas</name>
    <name type="common">Pacific oyster</name>
    <name type="synonym">Crassostrea gigas</name>
    <dbReference type="NCBI Taxonomy" id="29159"/>
    <lineage>
        <taxon>Eukaryota</taxon>
        <taxon>Metazoa</taxon>
        <taxon>Spiralia</taxon>
        <taxon>Lophotrochozoa</taxon>
        <taxon>Mollusca</taxon>
        <taxon>Bivalvia</taxon>
        <taxon>Autobranchia</taxon>
        <taxon>Pteriomorphia</taxon>
        <taxon>Ostreida</taxon>
        <taxon>Ostreoidea</taxon>
        <taxon>Ostreidae</taxon>
        <taxon>Magallana</taxon>
    </lineage>
</organism>
<feature type="region of interest" description="Disordered" evidence="2">
    <location>
        <begin position="124"/>
        <end position="175"/>
    </location>
</feature>
<dbReference type="Proteomes" id="UP000005408">
    <property type="component" value="Unassembled WGS sequence"/>
</dbReference>
<feature type="region of interest" description="Disordered" evidence="2">
    <location>
        <begin position="372"/>
        <end position="391"/>
    </location>
</feature>
<reference evidence="3" key="1">
    <citation type="submission" date="2022-08" db="UniProtKB">
        <authorList>
            <consortium name="EnsemblMetazoa"/>
        </authorList>
    </citation>
    <scope>IDENTIFICATION</scope>
    <source>
        <strain evidence="3">05x7-T-G4-1.051#20</strain>
    </source>
</reference>
<feature type="compositionally biased region" description="Polar residues" evidence="2">
    <location>
        <begin position="372"/>
        <end position="385"/>
    </location>
</feature>
<accession>A0A8W8MCB4</accession>
<sequence>MAQRPKRALAAKIPTWAAVHYPEDDSTGVIYTNKILDLSSCEENAEILIRWTKDSLVPARIIAVSDSLEELEDAIKRFDEAMDEDEFDPFTDQTHVIQDVQENTAFKEIVPSEDTTHEEIAATLTGKEKANPETGSAETITPLQEPSSSDMPTQETPEEISRQEDSSEMDTDTEAQERAIQMKFLPASTEMDTQPANKETTSTAIGIQTGCSDPSMIEVGTQTECEQVSKAMSTQTEPSEDQDLDNTSFPLLNLSEYLTTMDDPYLQRQHRFMKQVEDNNASLKRIHEKVDKIEALLKKIVHQPKEAEPYNNNGIEQSTSAAARGGAAPVCSSAGNMLAPSLWTSTPKRLQTPAKIISSSIFSNVDMLAYNPSKTSESETPQKQPKSIFASVESLASSSSNSSSTQMSSSAATIEVAKSIFRSIDFLAASDCPPSADLLYTDKSSDITEESRETLVVKQQRKPVNSLGFAKMREEESFGALNSEDDRDWPMEIGGMRCEDIRNSEY</sequence>
<evidence type="ECO:0000256" key="2">
    <source>
        <dbReference type="SAM" id="MobiDB-lite"/>
    </source>
</evidence>
<keyword evidence="4" id="KW-1185">Reference proteome</keyword>
<feature type="coiled-coil region" evidence="1">
    <location>
        <begin position="61"/>
        <end position="88"/>
    </location>
</feature>
<evidence type="ECO:0000313" key="3">
    <source>
        <dbReference type="EnsemblMetazoa" id="G32312.1:cds"/>
    </source>
</evidence>
<feature type="compositionally biased region" description="Polar residues" evidence="2">
    <location>
        <begin position="133"/>
        <end position="155"/>
    </location>
</feature>
<dbReference type="EnsemblMetazoa" id="G32312.1">
    <property type="protein sequence ID" value="G32312.1:cds"/>
    <property type="gene ID" value="G32312"/>
</dbReference>
<proteinExistence type="predicted"/>
<dbReference type="AlphaFoldDB" id="A0A8W8MCB4"/>
<evidence type="ECO:0000313" key="4">
    <source>
        <dbReference type="Proteomes" id="UP000005408"/>
    </source>
</evidence>
<evidence type="ECO:0000256" key="1">
    <source>
        <dbReference type="SAM" id="Coils"/>
    </source>
</evidence>